<dbReference type="OMA" id="YTTDKLV"/>
<evidence type="ECO:0000256" key="1">
    <source>
        <dbReference type="ARBA" id="ARBA00009508"/>
    </source>
</evidence>
<evidence type="ECO:0000313" key="4">
    <source>
        <dbReference type="EMBL" id="EJY57609.1"/>
    </source>
</evidence>
<dbReference type="HOGENOM" id="CLU_120076_3_0_1"/>
<feature type="domain" description="Complex 1 LYR protein" evidence="2">
    <location>
        <begin position="9"/>
        <end position="65"/>
    </location>
</feature>
<proteinExistence type="inferred from homology"/>
<dbReference type="InterPro" id="IPR045297">
    <property type="entry name" value="Complex1_LYR_LYRM4"/>
</dbReference>
<dbReference type="PANTHER" id="PTHR13166:SF7">
    <property type="entry name" value="LYR MOTIF-CONTAINING PROTEIN 4"/>
    <property type="match status" value="1"/>
</dbReference>
<dbReference type="InterPro" id="IPR008011">
    <property type="entry name" value="Complex1_LYR_dom"/>
</dbReference>
<dbReference type="AlphaFoldDB" id="J9HYP7"/>
<evidence type="ECO:0000259" key="2">
    <source>
        <dbReference type="Pfam" id="PF05347"/>
    </source>
</evidence>
<dbReference type="CTD" id="31186"/>
<dbReference type="PANTHER" id="PTHR13166">
    <property type="entry name" value="PROTEIN C6ORF149"/>
    <property type="match status" value="1"/>
</dbReference>
<reference evidence="5" key="2">
    <citation type="journal article" date="2007" name="Science">
        <title>Genome sequence of Aedes aegypti, a major arbovirus vector.</title>
        <authorList>
            <person name="Nene V."/>
            <person name="Wortman J.R."/>
            <person name="Lawson D."/>
            <person name="Haas B."/>
            <person name="Kodira C."/>
            <person name="Tu Z.J."/>
            <person name="Loftus B."/>
            <person name="Xi Z."/>
            <person name="Megy K."/>
            <person name="Grabherr M."/>
            <person name="Ren Q."/>
            <person name="Zdobnov E.M."/>
            <person name="Lobo N.F."/>
            <person name="Campbell K.S."/>
            <person name="Brown S.E."/>
            <person name="Bonaldo M.F."/>
            <person name="Zhu J."/>
            <person name="Sinkins S.P."/>
            <person name="Hogenkamp D.G."/>
            <person name="Amedeo P."/>
            <person name="Arensburger P."/>
            <person name="Atkinson P.W."/>
            <person name="Bidwell S."/>
            <person name="Biedler J."/>
            <person name="Birney E."/>
            <person name="Bruggner R.V."/>
            <person name="Costas J."/>
            <person name="Coy M.R."/>
            <person name="Crabtree J."/>
            <person name="Crawford M."/>
            <person name="Debruyn B."/>
            <person name="Decaprio D."/>
            <person name="Eiglmeier K."/>
            <person name="Eisenstadt E."/>
            <person name="El-Dorry H."/>
            <person name="Gelbart W.M."/>
            <person name="Gomes S.L."/>
            <person name="Hammond M."/>
            <person name="Hannick L.I."/>
            <person name="Hogan J.R."/>
            <person name="Holmes M.H."/>
            <person name="Jaffe D."/>
            <person name="Johnston J.S."/>
            <person name="Kennedy R.C."/>
            <person name="Koo H."/>
            <person name="Kravitz S."/>
            <person name="Kriventseva E.V."/>
            <person name="Kulp D."/>
            <person name="Labutti K."/>
            <person name="Lee E."/>
            <person name="Li S."/>
            <person name="Lovin D.D."/>
            <person name="Mao C."/>
            <person name="Mauceli E."/>
            <person name="Menck C.F."/>
            <person name="Miller J.R."/>
            <person name="Montgomery P."/>
            <person name="Mori A."/>
            <person name="Nascimento A.L."/>
            <person name="Naveira H.F."/>
            <person name="Nusbaum C."/>
            <person name="O'leary S."/>
            <person name="Orvis J."/>
            <person name="Pertea M."/>
            <person name="Quesneville H."/>
            <person name="Reidenbach K.R."/>
            <person name="Rogers Y.H."/>
            <person name="Roth C.W."/>
            <person name="Schneider J.R."/>
            <person name="Schatz M."/>
            <person name="Shumway M."/>
            <person name="Stanke M."/>
            <person name="Stinson E.O."/>
            <person name="Tubio J.M."/>
            <person name="Vanzee J.P."/>
            <person name="Verjovski-Almeida S."/>
            <person name="Werner D."/>
            <person name="White O."/>
            <person name="Wyder S."/>
            <person name="Zeng Q."/>
            <person name="Zhao Q."/>
            <person name="Zhao Y."/>
            <person name="Hill C.A."/>
            <person name="Raikhel A.S."/>
            <person name="Soares M.B."/>
            <person name="Knudson D.L."/>
            <person name="Lee N.H."/>
            <person name="Galagan J."/>
            <person name="Salzberg S.L."/>
            <person name="Paulsen I.T."/>
            <person name="Dimopoulos G."/>
            <person name="Collins F.H."/>
            <person name="Birren B."/>
            <person name="Fraser-Liggett C.M."/>
            <person name="Severson D.W."/>
        </authorList>
    </citation>
    <scope>NUCLEOTIDE SEQUENCE [LARGE SCALE GENOMIC DNA]</scope>
    <source>
        <strain evidence="5">Liverpool</strain>
    </source>
</reference>
<dbReference type="InterPro" id="IPR051522">
    <property type="entry name" value="ISC_assembly_LYR"/>
</dbReference>
<protein>
    <submittedName>
        <fullName evidence="3">AAEL005928-PA</fullName>
    </submittedName>
    <submittedName>
        <fullName evidence="4">AAEL005928-PB</fullName>
    </submittedName>
    <submittedName>
        <fullName evidence="5">AAEL005928-PC</fullName>
    </submittedName>
</protein>
<reference evidence="5" key="3">
    <citation type="submission" date="2012-09" db="EMBL/GenBank/DDBJ databases">
        <authorList>
            <consortium name="VectorBase"/>
        </authorList>
    </citation>
    <scope>NUCLEOTIDE SEQUENCE</scope>
    <source>
        <strain evidence="5">Liverpool</strain>
    </source>
</reference>
<dbReference type="EMBL" id="CH477365">
    <property type="protein sequence ID" value="EJY57610.1"/>
    <property type="molecule type" value="Genomic_DNA"/>
</dbReference>
<sequence length="86" mass="10234">MSSAAHKMKVLSLYKQLLRESQKFSSYNFRNYALRRVRDAFRENKALTDSSKIQSEMDYARKNLEIIKRQALISQMFRADKLVIEK</sequence>
<evidence type="ECO:0000313" key="6">
    <source>
        <dbReference type="Proteomes" id="UP000682892"/>
    </source>
</evidence>
<comment type="similarity">
    <text evidence="1">Belongs to the complex I LYR family.</text>
</comment>
<dbReference type="GO" id="GO:0016226">
    <property type="term" value="P:iron-sulfur cluster assembly"/>
    <property type="evidence" value="ECO:0007669"/>
    <property type="project" value="InterPro"/>
</dbReference>
<dbReference type="KEGG" id="aag:5567260"/>
<organism evidence="5 6">
    <name type="scientific">Aedes aegypti</name>
    <name type="common">Yellowfever mosquito</name>
    <name type="synonym">Culex aegypti</name>
    <dbReference type="NCBI Taxonomy" id="7159"/>
    <lineage>
        <taxon>Eukaryota</taxon>
        <taxon>Metazoa</taxon>
        <taxon>Ecdysozoa</taxon>
        <taxon>Arthropoda</taxon>
        <taxon>Hexapoda</taxon>
        <taxon>Insecta</taxon>
        <taxon>Pterygota</taxon>
        <taxon>Neoptera</taxon>
        <taxon>Endopterygota</taxon>
        <taxon>Diptera</taxon>
        <taxon>Nematocera</taxon>
        <taxon>Culicoidea</taxon>
        <taxon>Culicidae</taxon>
        <taxon>Culicinae</taxon>
        <taxon>Aedini</taxon>
        <taxon>Aedes</taxon>
        <taxon>Stegomyia</taxon>
    </lineage>
</organism>
<name>J9HYP7_AEDAE</name>
<dbReference type="OrthoDB" id="275715at2759"/>
<evidence type="ECO:0000313" key="5">
    <source>
        <dbReference type="EMBL" id="EJY57610.1"/>
    </source>
</evidence>
<gene>
    <name evidence="5" type="ORF">AaeL_AAEL005928</name>
</gene>
<dbReference type="EMBL" id="CH477365">
    <property type="protein sequence ID" value="EAT42558.1"/>
    <property type="molecule type" value="Genomic_DNA"/>
</dbReference>
<accession>J9HYP7</accession>
<dbReference type="GO" id="GO:0005739">
    <property type="term" value="C:mitochondrion"/>
    <property type="evidence" value="ECO:0007669"/>
    <property type="project" value="TreeGrafter"/>
</dbReference>
<evidence type="ECO:0000313" key="3">
    <source>
        <dbReference type="EMBL" id="EAT42558.1"/>
    </source>
</evidence>
<reference evidence="5" key="1">
    <citation type="submission" date="2005-10" db="EMBL/GenBank/DDBJ databases">
        <authorList>
            <person name="Loftus B.J."/>
            <person name="Nene V.M."/>
            <person name="Hannick L.I."/>
            <person name="Bidwell S."/>
            <person name="Haas B."/>
            <person name="Amedeo P."/>
            <person name="Orvis J."/>
            <person name="Wortman J.R."/>
            <person name="White O.R."/>
            <person name="Salzberg S."/>
            <person name="Shumway M."/>
            <person name="Koo H."/>
            <person name="Zhao Y."/>
            <person name="Holmes M."/>
            <person name="Miller J."/>
            <person name="Schatz M."/>
            <person name="Pop M."/>
            <person name="Pai G."/>
            <person name="Utterback T."/>
            <person name="Rogers Y.-H."/>
            <person name="Kravitz S."/>
            <person name="Fraser C.M."/>
        </authorList>
    </citation>
    <scope>NUCLEOTIDE SEQUENCE</scope>
    <source>
        <strain evidence="5">Liverpool</strain>
    </source>
</reference>
<dbReference type="GO" id="GO:1990221">
    <property type="term" value="C:L-cysteine desulfurase complex"/>
    <property type="evidence" value="ECO:0007669"/>
    <property type="project" value="TreeGrafter"/>
</dbReference>
<dbReference type="Proteomes" id="UP000682892">
    <property type="component" value="Unassembled WGS sequence"/>
</dbReference>
<dbReference type="CDD" id="cd20264">
    <property type="entry name" value="Complex1_LYR_LYRM4"/>
    <property type="match status" value="1"/>
</dbReference>
<dbReference type="EMBL" id="CH477365">
    <property type="protein sequence ID" value="EJY57609.1"/>
    <property type="molecule type" value="Genomic_DNA"/>
</dbReference>
<dbReference type="Pfam" id="PF05347">
    <property type="entry name" value="Complex1_LYR"/>
    <property type="match status" value="1"/>
</dbReference>